<dbReference type="GO" id="GO:0030670">
    <property type="term" value="C:phagocytic vesicle membrane"/>
    <property type="evidence" value="ECO:0007669"/>
    <property type="project" value="UniProtKB-SubCell"/>
</dbReference>
<dbReference type="EMBL" id="JASPKY010000319">
    <property type="protein sequence ID" value="KAK9708929.1"/>
    <property type="molecule type" value="Genomic_DNA"/>
</dbReference>
<feature type="domain" description="V-SNARE coiled-coil homology" evidence="18">
    <location>
        <begin position="138"/>
        <end position="198"/>
    </location>
</feature>
<keyword evidence="3" id="KW-0813">Transport</keyword>
<evidence type="ECO:0000256" key="11">
    <source>
        <dbReference type="ARBA" id="ARBA00037863"/>
    </source>
</evidence>
<dbReference type="GO" id="GO:0031902">
    <property type="term" value="C:late endosome membrane"/>
    <property type="evidence" value="ECO:0007669"/>
    <property type="project" value="UniProtKB-SubCell"/>
</dbReference>
<keyword evidence="15" id="KW-0175">Coiled coil</keyword>
<evidence type="ECO:0000256" key="16">
    <source>
        <dbReference type="SAM" id="Phobius"/>
    </source>
</evidence>
<dbReference type="PROSITE" id="PS50859">
    <property type="entry name" value="LONGIN"/>
    <property type="match status" value="1"/>
</dbReference>
<evidence type="ECO:0000259" key="17">
    <source>
        <dbReference type="PROSITE" id="PS50859"/>
    </source>
</evidence>
<dbReference type="GO" id="GO:0000149">
    <property type="term" value="F:SNARE binding"/>
    <property type="evidence" value="ECO:0007669"/>
    <property type="project" value="TreeGrafter"/>
</dbReference>
<name>A0AAW1JXT7_POPJA</name>
<dbReference type="SUPFAM" id="SSF64356">
    <property type="entry name" value="SNARE-like"/>
    <property type="match status" value="1"/>
</dbReference>
<evidence type="ECO:0000256" key="13">
    <source>
        <dbReference type="ARBA" id="ARBA00039269"/>
    </source>
</evidence>
<dbReference type="GO" id="GO:0005484">
    <property type="term" value="F:SNAP receptor activity"/>
    <property type="evidence" value="ECO:0007669"/>
    <property type="project" value="TreeGrafter"/>
</dbReference>
<dbReference type="InterPro" id="IPR010908">
    <property type="entry name" value="Longin_dom"/>
</dbReference>
<dbReference type="GO" id="GO:0030658">
    <property type="term" value="C:transport vesicle membrane"/>
    <property type="evidence" value="ECO:0007669"/>
    <property type="project" value="UniProtKB-SubCell"/>
</dbReference>
<proteinExistence type="inferred from homology"/>
<dbReference type="SMART" id="SM01270">
    <property type="entry name" value="Longin"/>
    <property type="match status" value="1"/>
</dbReference>
<comment type="subcellular location">
    <subcellularLocation>
        <location evidence="12">Cytoplasmic vesicle</location>
        <location evidence="12">Phagosome membrane</location>
        <topology evidence="12">Single-pass type IV membrane protein</topology>
    </subcellularLocation>
    <subcellularLocation>
        <location evidence="9">Cytoplasmic vesicle</location>
        <location evidence="9">Secretory vesicle membrane</location>
        <topology evidence="9">Single-pass type IV membrane protein</topology>
    </subcellularLocation>
    <subcellularLocation>
        <location evidence="1">Endoplasmic reticulum membrane</location>
        <topology evidence="1">Single-pass type IV membrane protein</topology>
    </subcellularLocation>
    <subcellularLocation>
        <location evidence="8">Golgi apparatus</location>
        <location evidence="8">trans-Golgi network membrane</location>
        <topology evidence="8">Single-pass type IV membrane protein</topology>
    </subcellularLocation>
    <subcellularLocation>
        <location evidence="10">Late endosome membrane</location>
        <topology evidence="10">Single-pass type IV membrane protein</topology>
    </subcellularLocation>
    <subcellularLocation>
        <location evidence="11">Lysosome membrane</location>
        <topology evidence="11">Single-pass type IV membrane protein</topology>
    </subcellularLocation>
</comment>
<accession>A0AAW1JXT7</accession>
<dbReference type="PANTHER" id="PTHR21136:SF179">
    <property type="entry name" value="VESICLE ASSOCIATED MEMBRANE PROTEIN 7-RELATED"/>
    <property type="match status" value="1"/>
</dbReference>
<dbReference type="GO" id="GO:0015031">
    <property type="term" value="P:protein transport"/>
    <property type="evidence" value="ECO:0007669"/>
    <property type="project" value="UniProtKB-KW"/>
</dbReference>
<evidence type="ECO:0000256" key="14">
    <source>
        <dbReference type="ARBA" id="ARBA00042194"/>
    </source>
</evidence>
<evidence type="ECO:0000313" key="20">
    <source>
        <dbReference type="Proteomes" id="UP001458880"/>
    </source>
</evidence>
<dbReference type="PANTHER" id="PTHR21136">
    <property type="entry name" value="SNARE PROTEINS"/>
    <property type="match status" value="1"/>
</dbReference>
<keyword evidence="7 16" id="KW-0472">Membrane</keyword>
<dbReference type="GO" id="GO:0006887">
    <property type="term" value="P:exocytosis"/>
    <property type="evidence" value="ECO:0007669"/>
    <property type="project" value="TreeGrafter"/>
</dbReference>
<dbReference type="GO" id="GO:0031201">
    <property type="term" value="C:SNARE complex"/>
    <property type="evidence" value="ECO:0007669"/>
    <property type="project" value="TreeGrafter"/>
</dbReference>
<evidence type="ECO:0000256" key="3">
    <source>
        <dbReference type="ARBA" id="ARBA00022448"/>
    </source>
</evidence>
<reference evidence="19 20" key="1">
    <citation type="journal article" date="2024" name="BMC Genomics">
        <title>De novo assembly and annotation of Popillia japonica's genome with initial clues to its potential as an invasive pest.</title>
        <authorList>
            <person name="Cucini C."/>
            <person name="Boschi S."/>
            <person name="Funari R."/>
            <person name="Cardaioli E."/>
            <person name="Iannotti N."/>
            <person name="Marturano G."/>
            <person name="Paoli F."/>
            <person name="Bruttini M."/>
            <person name="Carapelli A."/>
            <person name="Frati F."/>
            <person name="Nardi F."/>
        </authorList>
    </citation>
    <scope>NUCLEOTIDE SEQUENCE [LARGE SCALE GENOMIC DNA]</scope>
    <source>
        <strain evidence="19">DMR45628</strain>
    </source>
</reference>
<evidence type="ECO:0000256" key="4">
    <source>
        <dbReference type="ARBA" id="ARBA00022692"/>
    </source>
</evidence>
<dbReference type="Proteomes" id="UP001458880">
    <property type="component" value="Unassembled WGS sequence"/>
</dbReference>
<evidence type="ECO:0000256" key="8">
    <source>
        <dbReference type="ARBA" id="ARBA00037801"/>
    </source>
</evidence>
<evidence type="ECO:0000313" key="19">
    <source>
        <dbReference type="EMBL" id="KAK9708929.1"/>
    </source>
</evidence>
<evidence type="ECO:0000256" key="7">
    <source>
        <dbReference type="ARBA" id="ARBA00023136"/>
    </source>
</evidence>
<dbReference type="PRINTS" id="PR00219">
    <property type="entry name" value="SYNAPTOBREVN"/>
</dbReference>
<dbReference type="SUPFAM" id="SSF58038">
    <property type="entry name" value="SNARE fusion complex"/>
    <property type="match status" value="1"/>
</dbReference>
<dbReference type="FunFam" id="1.20.5.110:FF:000004">
    <property type="entry name" value="Vesicle-associated membrane protein 7"/>
    <property type="match status" value="1"/>
</dbReference>
<dbReference type="Pfam" id="PF00957">
    <property type="entry name" value="Synaptobrevin"/>
    <property type="match status" value="1"/>
</dbReference>
<feature type="domain" description="Longin" evidence="17">
    <location>
        <begin position="20"/>
        <end position="123"/>
    </location>
</feature>
<comment type="similarity">
    <text evidence="2">Belongs to the synaptobrevin family.</text>
</comment>
<evidence type="ECO:0000256" key="9">
    <source>
        <dbReference type="ARBA" id="ARBA00037803"/>
    </source>
</evidence>
<dbReference type="Pfam" id="PF13774">
    <property type="entry name" value="Longin"/>
    <property type="match status" value="1"/>
</dbReference>
<sequence length="235" mass="27118">MTPATHSRTKRFKMPILYSVIYKGTMVLAKYATCAGNFAEVTTQIIEKIPQRDDKLTYTHGTYLFHYISEGNIIFLCITDDAFQRSRAFLFLNEIKRRFRSTYGHNIENVMPYAMNTEFARVLANEMKHYSESQDLDTISKVHGELDELKDIMVKNIDNVTMRGERLELLVNKTENLSNNATTFRNTSRHLARTMFWKSVKLYVIIGVVLIVIIYFIVSMACGGLAWQSCVEGRV</sequence>
<evidence type="ECO:0000256" key="5">
    <source>
        <dbReference type="ARBA" id="ARBA00022927"/>
    </source>
</evidence>
<keyword evidence="20" id="KW-1185">Reference proteome</keyword>
<dbReference type="FunFam" id="3.30.450.50:FF:000015">
    <property type="entry name" value="Synaptobrevin 2 isoform 1"/>
    <property type="match status" value="1"/>
</dbReference>
<dbReference type="GO" id="GO:0005794">
    <property type="term" value="C:Golgi apparatus"/>
    <property type="evidence" value="ECO:0007669"/>
    <property type="project" value="UniProtKB-SubCell"/>
</dbReference>
<gene>
    <name evidence="19" type="ORF">QE152_g26926</name>
</gene>
<dbReference type="InterPro" id="IPR042855">
    <property type="entry name" value="V_SNARE_CC"/>
</dbReference>
<dbReference type="GO" id="GO:0006906">
    <property type="term" value="P:vesicle fusion"/>
    <property type="evidence" value="ECO:0007669"/>
    <property type="project" value="TreeGrafter"/>
</dbReference>
<dbReference type="PROSITE" id="PS50892">
    <property type="entry name" value="V_SNARE"/>
    <property type="match status" value="1"/>
</dbReference>
<dbReference type="Gene3D" id="1.20.5.110">
    <property type="match status" value="1"/>
</dbReference>
<keyword evidence="4 16" id="KW-0812">Transmembrane</keyword>
<keyword evidence="5" id="KW-0653">Protein transport</keyword>
<keyword evidence="6 16" id="KW-1133">Transmembrane helix</keyword>
<comment type="caution">
    <text evidence="19">The sequence shown here is derived from an EMBL/GenBank/DDBJ whole genome shotgun (WGS) entry which is preliminary data.</text>
</comment>
<evidence type="ECO:0000256" key="1">
    <source>
        <dbReference type="ARBA" id="ARBA00004163"/>
    </source>
</evidence>
<feature type="transmembrane region" description="Helical" evidence="16">
    <location>
        <begin position="202"/>
        <end position="227"/>
    </location>
</feature>
<evidence type="ECO:0000256" key="2">
    <source>
        <dbReference type="ARBA" id="ARBA00008025"/>
    </source>
</evidence>
<protein>
    <recommendedName>
        <fullName evidence="13">Vesicle-associated membrane protein 7</fullName>
    </recommendedName>
    <alternativeName>
        <fullName evidence="14">Synaptobrevin-like protein 1</fullName>
    </alternativeName>
</protein>
<dbReference type="GO" id="GO:0005765">
    <property type="term" value="C:lysosomal membrane"/>
    <property type="evidence" value="ECO:0007669"/>
    <property type="project" value="UniProtKB-SubCell"/>
</dbReference>
<dbReference type="CDD" id="cd14824">
    <property type="entry name" value="Longin"/>
    <property type="match status" value="1"/>
</dbReference>
<evidence type="ECO:0000256" key="10">
    <source>
        <dbReference type="ARBA" id="ARBA00037845"/>
    </source>
</evidence>
<dbReference type="InterPro" id="IPR051097">
    <property type="entry name" value="Synaptobrevin-like_transport"/>
</dbReference>
<dbReference type="InterPro" id="IPR011012">
    <property type="entry name" value="Longin-like_dom_sf"/>
</dbReference>
<evidence type="ECO:0000256" key="6">
    <source>
        <dbReference type="ARBA" id="ARBA00022989"/>
    </source>
</evidence>
<dbReference type="CDD" id="cd15871">
    <property type="entry name" value="R-SNARE_VAMP7"/>
    <property type="match status" value="1"/>
</dbReference>
<evidence type="ECO:0000259" key="18">
    <source>
        <dbReference type="PROSITE" id="PS50892"/>
    </source>
</evidence>
<dbReference type="Gene3D" id="3.30.450.50">
    <property type="entry name" value="Longin domain"/>
    <property type="match status" value="1"/>
</dbReference>
<evidence type="ECO:0000256" key="15">
    <source>
        <dbReference type="PROSITE-ProRule" id="PRU00290"/>
    </source>
</evidence>
<dbReference type="AlphaFoldDB" id="A0AAW1JXT7"/>
<dbReference type="GO" id="GO:0005789">
    <property type="term" value="C:endoplasmic reticulum membrane"/>
    <property type="evidence" value="ECO:0007669"/>
    <property type="project" value="UniProtKB-SubCell"/>
</dbReference>
<organism evidence="19 20">
    <name type="scientific">Popillia japonica</name>
    <name type="common">Japanese beetle</name>
    <dbReference type="NCBI Taxonomy" id="7064"/>
    <lineage>
        <taxon>Eukaryota</taxon>
        <taxon>Metazoa</taxon>
        <taxon>Ecdysozoa</taxon>
        <taxon>Arthropoda</taxon>
        <taxon>Hexapoda</taxon>
        <taxon>Insecta</taxon>
        <taxon>Pterygota</taxon>
        <taxon>Neoptera</taxon>
        <taxon>Endopterygota</taxon>
        <taxon>Coleoptera</taxon>
        <taxon>Polyphaga</taxon>
        <taxon>Scarabaeiformia</taxon>
        <taxon>Scarabaeidae</taxon>
        <taxon>Rutelinae</taxon>
        <taxon>Popillia</taxon>
    </lineage>
</organism>
<evidence type="ECO:0000256" key="12">
    <source>
        <dbReference type="ARBA" id="ARBA00037875"/>
    </source>
</evidence>
<dbReference type="InterPro" id="IPR001388">
    <property type="entry name" value="Synaptobrevin-like"/>
</dbReference>